<keyword evidence="1" id="KW-0472">Membrane</keyword>
<dbReference type="AlphaFoldDB" id="A0AAV7ZTV7"/>
<comment type="caution">
    <text evidence="2">The sequence shown here is derived from an EMBL/GenBank/DDBJ whole genome shotgun (WGS) entry which is preliminary data.</text>
</comment>
<feature type="transmembrane region" description="Helical" evidence="1">
    <location>
        <begin position="6"/>
        <end position="25"/>
    </location>
</feature>
<feature type="transmembrane region" description="Helical" evidence="1">
    <location>
        <begin position="156"/>
        <end position="180"/>
    </location>
</feature>
<feature type="transmembrane region" description="Helical" evidence="1">
    <location>
        <begin position="293"/>
        <end position="316"/>
    </location>
</feature>
<sequence length="347" mass="38461">MVALPNGLSQLNTFFIGVLTSYLIYRVRIFHPQVIKTQFSGREWTLVRFFLLTIVSGVLGCTILATQKKLPRIIYSVSTGSVIVSSVCFAFGILFTGSFSITTVVQLGVRYEQAIYVLSGIFVSFVAFNLPFASNIVGRVTDLLDTLPSFSSHAEIVLGVPFVRLGFTVSMVAMILVFILENNLPAKKERRFLIASSWSGYIVGLCVGLLFLGALFLFNIKPNVSQSINELILIFVKIPLVILDPSKNHLSINNSASTQLIFFAGLIIGSFFGSRAEQTYKKWPMCHHKQRSFFGGVLLGLGALISKVDFFHHLIVGIPHLNTCSFQIIFLTTITIFIARAFRIGVR</sequence>
<feature type="transmembrane region" description="Helical" evidence="1">
    <location>
        <begin position="73"/>
        <end position="95"/>
    </location>
</feature>
<feature type="transmembrane region" description="Helical" evidence="1">
    <location>
        <begin position="328"/>
        <end position="346"/>
    </location>
</feature>
<keyword evidence="1" id="KW-0812">Transmembrane</keyword>
<proteinExistence type="predicted"/>
<gene>
    <name evidence="2" type="ORF">M0812_11252</name>
</gene>
<name>A0AAV7ZTV7_9EUKA</name>
<reference evidence="2" key="1">
    <citation type="submission" date="2022-08" db="EMBL/GenBank/DDBJ databases">
        <title>Novel sulphate-reducing endosymbionts in the free-living metamonad Anaeramoeba.</title>
        <authorList>
            <person name="Jerlstrom-Hultqvist J."/>
            <person name="Cepicka I."/>
            <person name="Gallot-Lavallee L."/>
            <person name="Salas-Leiva D."/>
            <person name="Curtis B.A."/>
            <person name="Zahonova K."/>
            <person name="Pipaliya S."/>
            <person name="Dacks J."/>
            <person name="Roger A.J."/>
        </authorList>
    </citation>
    <scope>NUCLEOTIDE SEQUENCE</scope>
    <source>
        <strain evidence="2">Busselton2</strain>
    </source>
</reference>
<evidence type="ECO:0000313" key="2">
    <source>
        <dbReference type="EMBL" id="KAJ3445379.1"/>
    </source>
</evidence>
<feature type="transmembrane region" description="Helical" evidence="1">
    <location>
        <begin position="46"/>
        <end position="67"/>
    </location>
</feature>
<protein>
    <submittedName>
        <fullName evidence="2">Inner membrane protein yede</fullName>
    </submittedName>
</protein>
<dbReference type="EMBL" id="JANTQA010000023">
    <property type="protein sequence ID" value="KAJ3445379.1"/>
    <property type="molecule type" value="Genomic_DNA"/>
</dbReference>
<feature type="transmembrane region" description="Helical" evidence="1">
    <location>
        <begin position="192"/>
        <end position="218"/>
    </location>
</feature>
<feature type="transmembrane region" description="Helical" evidence="1">
    <location>
        <begin position="256"/>
        <end position="273"/>
    </location>
</feature>
<feature type="transmembrane region" description="Helical" evidence="1">
    <location>
        <begin position="115"/>
        <end position="136"/>
    </location>
</feature>
<evidence type="ECO:0000313" key="3">
    <source>
        <dbReference type="Proteomes" id="UP001146793"/>
    </source>
</evidence>
<accession>A0AAV7ZTV7</accession>
<dbReference type="InterPro" id="IPR007272">
    <property type="entry name" value="Sulf_transp_TsuA/YedE"/>
</dbReference>
<organism evidence="2 3">
    <name type="scientific">Anaeramoeba flamelloides</name>
    <dbReference type="NCBI Taxonomy" id="1746091"/>
    <lineage>
        <taxon>Eukaryota</taxon>
        <taxon>Metamonada</taxon>
        <taxon>Anaeramoebidae</taxon>
        <taxon>Anaeramoeba</taxon>
    </lineage>
</organism>
<dbReference type="Proteomes" id="UP001146793">
    <property type="component" value="Unassembled WGS sequence"/>
</dbReference>
<evidence type="ECO:0000256" key="1">
    <source>
        <dbReference type="SAM" id="Phobius"/>
    </source>
</evidence>
<dbReference type="Pfam" id="PF04143">
    <property type="entry name" value="Sulf_transp"/>
    <property type="match status" value="1"/>
</dbReference>
<keyword evidence="1" id="KW-1133">Transmembrane helix</keyword>